<dbReference type="InterPro" id="IPR037401">
    <property type="entry name" value="SnoaL-like"/>
</dbReference>
<protein>
    <submittedName>
        <fullName evidence="2">Nuclear transport factor 2 family protein</fullName>
    </submittedName>
</protein>
<feature type="domain" description="SnoaL-like" evidence="1">
    <location>
        <begin position="21"/>
        <end position="150"/>
    </location>
</feature>
<proteinExistence type="predicted"/>
<dbReference type="InterPro" id="IPR032710">
    <property type="entry name" value="NTF2-like_dom_sf"/>
</dbReference>
<dbReference type="EMBL" id="VMNW02000008">
    <property type="protein sequence ID" value="KAA9164052.1"/>
    <property type="molecule type" value="Genomic_DNA"/>
</dbReference>
<dbReference type="Pfam" id="PF13577">
    <property type="entry name" value="SnoaL_4"/>
    <property type="match status" value="1"/>
</dbReference>
<dbReference type="Gene3D" id="3.10.450.50">
    <property type="match status" value="1"/>
</dbReference>
<sequence>MTARAAGSRSRSRKKEPAMDVRDELEIRNLIARVAWLTDTWSEPSDYIALYTEDCTWQVEGQQVYRGHTGIRQRMQEMLEQRVCGPGVPARHCVTSLEIIPDAERSDVAMARSIGLMMSMSPYGRPVPAIYGEKYDEVVKNAGVWKIRARLIKALAWSTEDSAT</sequence>
<evidence type="ECO:0000313" key="3">
    <source>
        <dbReference type="Proteomes" id="UP000319769"/>
    </source>
</evidence>
<organism evidence="2 3">
    <name type="scientific">Amycolatopsis acidicola</name>
    <dbReference type="NCBI Taxonomy" id="2596893"/>
    <lineage>
        <taxon>Bacteria</taxon>
        <taxon>Bacillati</taxon>
        <taxon>Actinomycetota</taxon>
        <taxon>Actinomycetes</taxon>
        <taxon>Pseudonocardiales</taxon>
        <taxon>Pseudonocardiaceae</taxon>
        <taxon>Amycolatopsis</taxon>
    </lineage>
</organism>
<dbReference type="SUPFAM" id="SSF54427">
    <property type="entry name" value="NTF2-like"/>
    <property type="match status" value="1"/>
</dbReference>
<dbReference type="Proteomes" id="UP000319769">
    <property type="component" value="Unassembled WGS sequence"/>
</dbReference>
<evidence type="ECO:0000259" key="1">
    <source>
        <dbReference type="Pfam" id="PF13577"/>
    </source>
</evidence>
<name>A0A5N0VHA2_9PSEU</name>
<accession>A0A5N0VHA2</accession>
<gene>
    <name evidence="2" type="ORF">FPZ12_008535</name>
</gene>
<dbReference type="CDD" id="cd00531">
    <property type="entry name" value="NTF2_like"/>
    <property type="match status" value="1"/>
</dbReference>
<dbReference type="OrthoDB" id="4941530at2"/>
<keyword evidence="3" id="KW-1185">Reference proteome</keyword>
<dbReference type="AlphaFoldDB" id="A0A5N0VHA2"/>
<evidence type="ECO:0000313" key="2">
    <source>
        <dbReference type="EMBL" id="KAA9164052.1"/>
    </source>
</evidence>
<reference evidence="2" key="1">
    <citation type="submission" date="2019-09" db="EMBL/GenBank/DDBJ databases">
        <authorList>
            <person name="Teo W.F.A."/>
            <person name="Duangmal K."/>
        </authorList>
    </citation>
    <scope>NUCLEOTIDE SEQUENCE [LARGE SCALE GENOMIC DNA]</scope>
    <source>
        <strain evidence="2">K81G1</strain>
    </source>
</reference>
<comment type="caution">
    <text evidence="2">The sequence shown here is derived from an EMBL/GenBank/DDBJ whole genome shotgun (WGS) entry which is preliminary data.</text>
</comment>